<reference evidence="1" key="1">
    <citation type="submission" date="2023-03" db="EMBL/GenBank/DDBJ databases">
        <title>Chromosome-scale reference genome and RAD-based genetic map of yellow starthistle (Centaurea solstitialis) reveal putative structural variation and QTLs associated with invader traits.</title>
        <authorList>
            <person name="Reatini B."/>
            <person name="Cang F.A."/>
            <person name="Jiang Q."/>
            <person name="Mckibben M.T.W."/>
            <person name="Barker M.S."/>
            <person name="Rieseberg L.H."/>
            <person name="Dlugosch K.M."/>
        </authorList>
    </citation>
    <scope>NUCLEOTIDE SEQUENCE</scope>
    <source>
        <strain evidence="1">CAN-66</strain>
        <tissue evidence="1">Leaf</tissue>
    </source>
</reference>
<organism evidence="1 2">
    <name type="scientific">Centaurea solstitialis</name>
    <name type="common">yellow star-thistle</name>
    <dbReference type="NCBI Taxonomy" id="347529"/>
    <lineage>
        <taxon>Eukaryota</taxon>
        <taxon>Viridiplantae</taxon>
        <taxon>Streptophyta</taxon>
        <taxon>Embryophyta</taxon>
        <taxon>Tracheophyta</taxon>
        <taxon>Spermatophyta</taxon>
        <taxon>Magnoliopsida</taxon>
        <taxon>eudicotyledons</taxon>
        <taxon>Gunneridae</taxon>
        <taxon>Pentapetalae</taxon>
        <taxon>asterids</taxon>
        <taxon>campanulids</taxon>
        <taxon>Asterales</taxon>
        <taxon>Asteraceae</taxon>
        <taxon>Carduoideae</taxon>
        <taxon>Cardueae</taxon>
        <taxon>Centaureinae</taxon>
        <taxon>Centaurea</taxon>
    </lineage>
</organism>
<sequence>MPKSENGVLGHRLGNWFVERSSKALVEAAISLIAQHNLPNRIDDMLNLNRSIMYNHFGKTPYELINNRIPNIGVNLEQKRMRSSSLDILKQRRYTKFTTKRQRQTEKASMSPPVRKVQKWVLSHPGNSEDVTIEESMNLSGPSTDVTNDVSDAPPSSLQTPNIEFIETLSHVDGEVNPKPSSENDQEILLYATKSTRYHQIHEVVGDPSLPVQIRFETTNEFINMEPTRSSEALEDLDWVIVMQDEFNQPISAQERSRYLRKKKNESGIILRNKAGLAANGYRQQEGID</sequence>
<comment type="caution">
    <text evidence="1">The sequence shown here is derived from an EMBL/GenBank/DDBJ whole genome shotgun (WGS) entry which is preliminary data.</text>
</comment>
<protein>
    <submittedName>
        <fullName evidence="1">Uncharacterized protein</fullName>
    </submittedName>
</protein>
<keyword evidence="2" id="KW-1185">Reference proteome</keyword>
<dbReference type="Proteomes" id="UP001172457">
    <property type="component" value="Chromosome 2"/>
</dbReference>
<gene>
    <name evidence="1" type="ORF">OSB04_008374</name>
</gene>
<evidence type="ECO:0000313" key="1">
    <source>
        <dbReference type="EMBL" id="KAJ9563214.1"/>
    </source>
</evidence>
<dbReference type="EMBL" id="JARYMX010000002">
    <property type="protein sequence ID" value="KAJ9563214.1"/>
    <property type="molecule type" value="Genomic_DNA"/>
</dbReference>
<name>A0AA38TND9_9ASTR</name>
<evidence type="ECO:0000313" key="2">
    <source>
        <dbReference type="Proteomes" id="UP001172457"/>
    </source>
</evidence>
<proteinExistence type="predicted"/>
<dbReference type="AlphaFoldDB" id="A0AA38TND9"/>
<accession>A0AA38TND9</accession>